<dbReference type="Pfam" id="PF00300">
    <property type="entry name" value="His_Phos_1"/>
    <property type="match status" value="1"/>
</dbReference>
<evidence type="ECO:0008006" key="3">
    <source>
        <dbReference type="Google" id="ProtNLM"/>
    </source>
</evidence>
<dbReference type="SMART" id="SM00855">
    <property type="entry name" value="PGAM"/>
    <property type="match status" value="1"/>
</dbReference>
<organism evidence="1 2">
    <name type="scientific">Cyanidiococcus yangmingshanensis</name>
    <dbReference type="NCBI Taxonomy" id="2690220"/>
    <lineage>
        <taxon>Eukaryota</taxon>
        <taxon>Rhodophyta</taxon>
        <taxon>Bangiophyceae</taxon>
        <taxon>Cyanidiales</taxon>
        <taxon>Cyanidiaceae</taxon>
        <taxon>Cyanidiococcus</taxon>
    </lineage>
</organism>
<dbReference type="GO" id="GO:0005737">
    <property type="term" value="C:cytoplasm"/>
    <property type="evidence" value="ECO:0007669"/>
    <property type="project" value="TreeGrafter"/>
</dbReference>
<dbReference type="GO" id="GO:0016791">
    <property type="term" value="F:phosphatase activity"/>
    <property type="evidence" value="ECO:0007669"/>
    <property type="project" value="TreeGrafter"/>
</dbReference>
<dbReference type="CDD" id="cd07067">
    <property type="entry name" value="HP_PGM_like"/>
    <property type="match status" value="1"/>
</dbReference>
<dbReference type="InterPro" id="IPR013078">
    <property type="entry name" value="His_Pase_superF_clade-1"/>
</dbReference>
<sequence>MRLIIVRHADPDYATDSLTAHGERQAAALARRLAAAHTQRRPFIARVYTSPMGRARQTAKHIADALDLTPIVETWTQELVTWRADADRERNKNTPLAGQGGRALWDMPAAFVRAHCRDQNGSLPNHTSQWRLVPGLVQKVENDFEALIAHSDAFLARHGFARESNGVYRLITTAGAPDDEQEPLPRDAAIVVVCHGGFGLTWLAHLLELPLVLFWNAFWLAPSSITTVLFETRDERYAVPRCLALGDVAHLHVAGLPEAVPSRYEKPHGDRPSGLKANWY</sequence>
<dbReference type="OrthoDB" id="354304at2759"/>
<evidence type="ECO:0000313" key="2">
    <source>
        <dbReference type="Proteomes" id="UP000530660"/>
    </source>
</evidence>
<dbReference type="Gene3D" id="3.40.50.1240">
    <property type="entry name" value="Phosphoglycerate mutase-like"/>
    <property type="match status" value="1"/>
</dbReference>
<comment type="caution">
    <text evidence="1">The sequence shown here is derived from an EMBL/GenBank/DDBJ whole genome shotgun (WGS) entry which is preliminary data.</text>
</comment>
<dbReference type="PANTHER" id="PTHR48100">
    <property type="entry name" value="BROAD-SPECIFICITY PHOSPHATASE YOR283W-RELATED"/>
    <property type="match status" value="1"/>
</dbReference>
<proteinExistence type="predicted"/>
<gene>
    <name evidence="1" type="ORF">F1559_000668</name>
</gene>
<evidence type="ECO:0000313" key="1">
    <source>
        <dbReference type="EMBL" id="KAF6000397.1"/>
    </source>
</evidence>
<dbReference type="EMBL" id="VWRR01000020">
    <property type="protein sequence ID" value="KAF6000397.1"/>
    <property type="molecule type" value="Genomic_DNA"/>
</dbReference>
<dbReference type="SUPFAM" id="SSF53254">
    <property type="entry name" value="Phosphoglycerate mutase-like"/>
    <property type="match status" value="1"/>
</dbReference>
<reference evidence="1 2" key="1">
    <citation type="journal article" date="2020" name="J. Phycol.">
        <title>Comparative genome analysis reveals Cyanidiococcus gen. nov., a new extremophilic red algal genus sister to Cyanidioschyzon (Cyanidioschyzonaceae, Rhodophyta).</title>
        <authorList>
            <person name="Liu S.-L."/>
            <person name="Chiang Y.-R."/>
            <person name="Yoon H.S."/>
            <person name="Fu H.-Y."/>
        </authorList>
    </citation>
    <scope>NUCLEOTIDE SEQUENCE [LARGE SCALE GENOMIC DNA]</scope>
    <source>
        <strain evidence="1 2">THAL066</strain>
    </source>
</reference>
<accession>A0A7J7ICY0</accession>
<keyword evidence="2" id="KW-1185">Reference proteome</keyword>
<dbReference type="Proteomes" id="UP000530660">
    <property type="component" value="Unassembled WGS sequence"/>
</dbReference>
<dbReference type="InterPro" id="IPR029033">
    <property type="entry name" value="His_PPase_superfam"/>
</dbReference>
<dbReference type="InterPro" id="IPR050275">
    <property type="entry name" value="PGM_Phosphatase"/>
</dbReference>
<dbReference type="PANTHER" id="PTHR48100:SF1">
    <property type="entry name" value="HISTIDINE PHOSPHATASE FAMILY PROTEIN-RELATED"/>
    <property type="match status" value="1"/>
</dbReference>
<dbReference type="AlphaFoldDB" id="A0A7J7ICY0"/>
<name>A0A7J7ICY0_9RHOD</name>
<protein>
    <recommendedName>
        <fullName evidence="3">Histidine phosphatase family protein</fullName>
    </recommendedName>
</protein>